<accession>A0A4P6DSD8</accession>
<evidence type="ECO:0000313" key="1">
    <source>
        <dbReference type="EMBL" id="QAY32536.1"/>
    </source>
</evidence>
<name>A0A4P6DSD8_9BIFI</name>
<evidence type="ECO:0000313" key="2">
    <source>
        <dbReference type="Proteomes" id="UP000293589"/>
    </source>
</evidence>
<dbReference type="RefSeq" id="WP_129237031.1">
    <property type="nucleotide sequence ID" value="NZ_CP035464.1"/>
</dbReference>
<reference evidence="1 2" key="1">
    <citation type="submission" date="2019-01" db="EMBL/GenBank/DDBJ databases">
        <title>Complete genome sequence of Bifidobacterium gallinarum CACC 514.</title>
        <authorList>
            <person name="Jung M."/>
        </authorList>
    </citation>
    <scope>NUCLEOTIDE SEQUENCE [LARGE SCALE GENOMIC DNA]</scope>
    <source>
        <strain evidence="1 2">CACC 514</strain>
    </source>
</reference>
<dbReference type="Proteomes" id="UP000293589">
    <property type="component" value="Chromosome"/>
</dbReference>
<dbReference type="AlphaFoldDB" id="A0A4P6DSD8"/>
<protein>
    <submittedName>
        <fullName evidence="1">Uncharacterized protein</fullName>
    </submittedName>
</protein>
<organism evidence="1 2">
    <name type="scientific">Bifidobacterium pullorum subsp. gallinarum</name>
    <dbReference type="NCBI Taxonomy" id="78344"/>
    <lineage>
        <taxon>Bacteria</taxon>
        <taxon>Bacillati</taxon>
        <taxon>Actinomycetota</taxon>
        <taxon>Actinomycetes</taxon>
        <taxon>Bifidobacteriales</taxon>
        <taxon>Bifidobacteriaceae</taxon>
        <taxon>Bifidobacterium</taxon>
    </lineage>
</organism>
<gene>
    <name evidence="1" type="ORF">ESN35_03170</name>
</gene>
<dbReference type="KEGG" id="bgx:ESN35_03170"/>
<proteinExistence type="predicted"/>
<dbReference type="EMBL" id="CP035464">
    <property type="protein sequence ID" value="QAY32536.1"/>
    <property type="molecule type" value="Genomic_DNA"/>
</dbReference>
<sequence length="95" mass="10469">MTDRETQRVEPVNAAQSVADELVSSIKTLIEVNENEFHELTDDKRFDETDIAMAFICGVIKASTLGEMLTPQFVGKVAIKVSEKLGFFTGKGDES</sequence>